<gene>
    <name evidence="3" type="ORF">JEOPIN946_00042</name>
</gene>
<evidence type="ECO:0000256" key="2">
    <source>
        <dbReference type="SAM" id="SignalP"/>
    </source>
</evidence>
<dbReference type="RefSeq" id="WP_186075764.1">
    <property type="nucleotide sequence ID" value="NZ_CAJEWB010000002.1"/>
</dbReference>
<feature type="chain" id="PRO_5038394107" evidence="2">
    <location>
        <begin position="19"/>
        <end position="75"/>
    </location>
</feature>
<accession>A0A6V7QZU9</accession>
<feature type="compositionally biased region" description="Basic and acidic residues" evidence="1">
    <location>
        <begin position="65"/>
        <end position="75"/>
    </location>
</feature>
<proteinExistence type="predicted"/>
<dbReference type="AlphaFoldDB" id="A0A6V7QZU9"/>
<evidence type="ECO:0000256" key="1">
    <source>
        <dbReference type="SAM" id="MobiDB-lite"/>
    </source>
</evidence>
<keyword evidence="2" id="KW-0732">Signal</keyword>
<keyword evidence="4" id="KW-1185">Reference proteome</keyword>
<feature type="region of interest" description="Disordered" evidence="1">
    <location>
        <begin position="53"/>
        <end position="75"/>
    </location>
</feature>
<dbReference type="EMBL" id="CAJEWB010000002">
    <property type="protein sequence ID" value="CAD2070560.1"/>
    <property type="molecule type" value="Genomic_DNA"/>
</dbReference>
<evidence type="ECO:0000313" key="3">
    <source>
        <dbReference type="EMBL" id="CAD2070560.1"/>
    </source>
</evidence>
<reference evidence="3 4" key="1">
    <citation type="submission" date="2020-07" db="EMBL/GenBank/DDBJ databases">
        <authorList>
            <person name="Criscuolo A."/>
        </authorList>
    </citation>
    <scope>NUCLEOTIDE SEQUENCE [LARGE SCALE GENOMIC DNA]</scope>
    <source>
        <strain evidence="3">CIP107946</strain>
    </source>
</reference>
<protein>
    <submittedName>
        <fullName evidence="3">Uncharacterized protein</fullName>
    </submittedName>
</protein>
<evidence type="ECO:0000313" key="4">
    <source>
        <dbReference type="Proteomes" id="UP000588186"/>
    </source>
</evidence>
<name>A0A6V7QZU9_9BACL</name>
<feature type="signal peptide" evidence="2">
    <location>
        <begin position="1"/>
        <end position="18"/>
    </location>
</feature>
<comment type="caution">
    <text evidence="3">The sequence shown here is derived from an EMBL/GenBank/DDBJ whole genome shotgun (WGS) entry which is preliminary data.</text>
</comment>
<sequence length="75" mass="8715">MIRLILLLMVTVCLSACSGEQSQIDKDIENLDKQIVNLEQRISELNNENELLTEKKNQKQEQLTELERKAKEDSK</sequence>
<organism evidence="3 4">
    <name type="scientific">Phocicoccus pinnipedialis</name>
    <dbReference type="NCBI Taxonomy" id="110845"/>
    <lineage>
        <taxon>Bacteria</taxon>
        <taxon>Bacillati</taxon>
        <taxon>Bacillota</taxon>
        <taxon>Bacilli</taxon>
        <taxon>Bacillales</taxon>
        <taxon>Salinicoccaceae</taxon>
        <taxon>Phocicoccus</taxon>
    </lineage>
</organism>
<dbReference type="Proteomes" id="UP000588186">
    <property type="component" value="Unassembled WGS sequence"/>
</dbReference>